<gene>
    <name evidence="2" type="ORF">T10_9621</name>
</gene>
<dbReference type="EMBL" id="JYDO01000509">
    <property type="protein sequence ID" value="KRZ65127.1"/>
    <property type="molecule type" value="Genomic_DNA"/>
</dbReference>
<comment type="caution">
    <text evidence="2">The sequence shown here is derived from an EMBL/GenBank/DDBJ whole genome shotgun (WGS) entry which is preliminary data.</text>
</comment>
<keyword evidence="1" id="KW-0732">Signal</keyword>
<keyword evidence="3" id="KW-1185">Reference proteome</keyword>
<evidence type="ECO:0000256" key="1">
    <source>
        <dbReference type="SAM" id="SignalP"/>
    </source>
</evidence>
<evidence type="ECO:0008006" key="4">
    <source>
        <dbReference type="Google" id="ProtNLM"/>
    </source>
</evidence>
<feature type="chain" id="PRO_5006882153" description="Secreted protein" evidence="1">
    <location>
        <begin position="24"/>
        <end position="124"/>
    </location>
</feature>
<protein>
    <recommendedName>
        <fullName evidence="4">Secreted protein</fullName>
    </recommendedName>
</protein>
<evidence type="ECO:0000313" key="2">
    <source>
        <dbReference type="EMBL" id="KRZ65127.1"/>
    </source>
</evidence>
<organism evidence="2 3">
    <name type="scientific">Trichinella papuae</name>
    <dbReference type="NCBI Taxonomy" id="268474"/>
    <lineage>
        <taxon>Eukaryota</taxon>
        <taxon>Metazoa</taxon>
        <taxon>Ecdysozoa</taxon>
        <taxon>Nematoda</taxon>
        <taxon>Enoplea</taxon>
        <taxon>Dorylaimia</taxon>
        <taxon>Trichinellida</taxon>
        <taxon>Trichinellidae</taxon>
        <taxon>Trichinella</taxon>
    </lineage>
</organism>
<evidence type="ECO:0000313" key="3">
    <source>
        <dbReference type="Proteomes" id="UP000054843"/>
    </source>
</evidence>
<name>A0A0V1M0C8_9BILA</name>
<dbReference type="Proteomes" id="UP000054843">
    <property type="component" value="Unassembled WGS sequence"/>
</dbReference>
<dbReference type="AlphaFoldDB" id="A0A0V1M0C8"/>
<accession>A0A0V1M0C8</accession>
<feature type="signal peptide" evidence="1">
    <location>
        <begin position="1"/>
        <end position="23"/>
    </location>
</feature>
<reference evidence="2 3" key="1">
    <citation type="submission" date="2015-01" db="EMBL/GenBank/DDBJ databases">
        <title>Evolution of Trichinella species and genotypes.</title>
        <authorList>
            <person name="Korhonen P.K."/>
            <person name="Edoardo P."/>
            <person name="Giuseppe L.R."/>
            <person name="Gasser R.B."/>
        </authorList>
    </citation>
    <scope>NUCLEOTIDE SEQUENCE [LARGE SCALE GENOMIC DNA]</scope>
    <source>
        <strain evidence="2">ISS1980</strain>
    </source>
</reference>
<proteinExistence type="predicted"/>
<sequence>MTHFNESLFFLSCLVAFPACSYADVLFSHAVFLLNNCEQEFLAILSAITFSFSQETLLFLLYTVLLHSTHHGCCIALCHLPSTAEHAFCRFLDVLLPKRSCLKLHSNRTEKACNSLEEDSAVAE</sequence>